<dbReference type="SMART" id="SM00398">
    <property type="entry name" value="HMG"/>
    <property type="match status" value="1"/>
</dbReference>
<feature type="compositionally biased region" description="Polar residues" evidence="4">
    <location>
        <begin position="15"/>
        <end position="33"/>
    </location>
</feature>
<dbReference type="InterPro" id="IPR009071">
    <property type="entry name" value="HMG_box_dom"/>
</dbReference>
<dbReference type="EMBL" id="MLYV02000079">
    <property type="protein sequence ID" value="PSS37195.1"/>
    <property type="molecule type" value="Genomic_DNA"/>
</dbReference>
<evidence type="ECO:0000256" key="1">
    <source>
        <dbReference type="ARBA" id="ARBA00023125"/>
    </source>
</evidence>
<dbReference type="InterPro" id="IPR036910">
    <property type="entry name" value="HMG_box_dom_sf"/>
</dbReference>
<organism evidence="6 7">
    <name type="scientific">Hermanssonia centrifuga</name>
    <dbReference type="NCBI Taxonomy" id="98765"/>
    <lineage>
        <taxon>Eukaryota</taxon>
        <taxon>Fungi</taxon>
        <taxon>Dikarya</taxon>
        <taxon>Basidiomycota</taxon>
        <taxon>Agaricomycotina</taxon>
        <taxon>Agaricomycetes</taxon>
        <taxon>Polyporales</taxon>
        <taxon>Meruliaceae</taxon>
        <taxon>Hermanssonia</taxon>
    </lineage>
</organism>
<dbReference type="OrthoDB" id="6247875at2759"/>
<evidence type="ECO:0000256" key="4">
    <source>
        <dbReference type="SAM" id="MobiDB-lite"/>
    </source>
</evidence>
<keyword evidence="1 3" id="KW-0238">DNA-binding</keyword>
<feature type="domain" description="HMG box" evidence="5">
    <location>
        <begin position="102"/>
        <end position="171"/>
    </location>
</feature>
<name>A0A2R6S4L8_9APHY</name>
<dbReference type="GO" id="GO:0005634">
    <property type="term" value="C:nucleus"/>
    <property type="evidence" value="ECO:0007669"/>
    <property type="project" value="UniProtKB-UniRule"/>
</dbReference>
<dbReference type="InterPro" id="IPR051356">
    <property type="entry name" value="SOX/SOX-like_TF"/>
</dbReference>
<evidence type="ECO:0000313" key="6">
    <source>
        <dbReference type="EMBL" id="PSS37195.1"/>
    </source>
</evidence>
<dbReference type="PANTHER" id="PTHR45789">
    <property type="entry name" value="FI18025P1"/>
    <property type="match status" value="1"/>
</dbReference>
<accession>A0A2R6S4L8</accession>
<dbReference type="PANTHER" id="PTHR45789:SF2">
    <property type="entry name" value="FI18025P1"/>
    <property type="match status" value="1"/>
</dbReference>
<feature type="region of interest" description="Disordered" evidence="4">
    <location>
        <begin position="168"/>
        <end position="198"/>
    </location>
</feature>
<dbReference type="STRING" id="98765.A0A2R6S4L8"/>
<dbReference type="AlphaFoldDB" id="A0A2R6S4L8"/>
<dbReference type="Proteomes" id="UP000186601">
    <property type="component" value="Unassembled WGS sequence"/>
</dbReference>
<dbReference type="GO" id="GO:0000981">
    <property type="term" value="F:DNA-binding transcription factor activity, RNA polymerase II-specific"/>
    <property type="evidence" value="ECO:0007669"/>
    <property type="project" value="TreeGrafter"/>
</dbReference>
<feature type="compositionally biased region" description="Low complexity" evidence="4">
    <location>
        <begin position="255"/>
        <end position="270"/>
    </location>
</feature>
<dbReference type="SUPFAM" id="SSF47095">
    <property type="entry name" value="HMG-box"/>
    <property type="match status" value="1"/>
</dbReference>
<keyword evidence="2 3" id="KW-0539">Nucleus</keyword>
<feature type="region of interest" description="Disordered" evidence="4">
    <location>
        <begin position="239"/>
        <end position="277"/>
    </location>
</feature>
<dbReference type="PROSITE" id="PS50118">
    <property type="entry name" value="HMG_BOX_2"/>
    <property type="match status" value="1"/>
</dbReference>
<evidence type="ECO:0000313" key="7">
    <source>
        <dbReference type="Proteomes" id="UP000186601"/>
    </source>
</evidence>
<dbReference type="CDD" id="cd01389">
    <property type="entry name" value="HMG-box_ROX1-like"/>
    <property type="match status" value="1"/>
</dbReference>
<feature type="DNA-binding region" description="HMG box" evidence="3">
    <location>
        <begin position="102"/>
        <end position="171"/>
    </location>
</feature>
<feature type="region of interest" description="Disordered" evidence="4">
    <location>
        <begin position="1"/>
        <end position="108"/>
    </location>
</feature>
<evidence type="ECO:0000256" key="3">
    <source>
        <dbReference type="PROSITE-ProRule" id="PRU00267"/>
    </source>
</evidence>
<comment type="caution">
    <text evidence="6">The sequence shown here is derived from an EMBL/GenBank/DDBJ whole genome shotgun (WGS) entry which is preliminary data.</text>
</comment>
<proteinExistence type="predicted"/>
<dbReference type="Pfam" id="PF00505">
    <property type="entry name" value="HMG_box"/>
    <property type="match status" value="1"/>
</dbReference>
<gene>
    <name evidence="6" type="ORF">PHLCEN_2v966</name>
</gene>
<protein>
    <recommendedName>
        <fullName evidence="5">HMG box domain-containing protein</fullName>
    </recommendedName>
</protein>
<evidence type="ECO:0000256" key="2">
    <source>
        <dbReference type="ARBA" id="ARBA00023242"/>
    </source>
</evidence>
<dbReference type="GO" id="GO:0000978">
    <property type="term" value="F:RNA polymerase II cis-regulatory region sequence-specific DNA binding"/>
    <property type="evidence" value="ECO:0007669"/>
    <property type="project" value="TreeGrafter"/>
</dbReference>
<dbReference type="Gene3D" id="1.10.30.10">
    <property type="entry name" value="High mobility group box domain"/>
    <property type="match status" value="1"/>
</dbReference>
<sequence>MSPTTAIPDRLPTTDGFSRSPDATSITNITTIPHSEDEATSHPSCRAGVDESTPTLHEVPLEKDTPLHGTSPVDTGSPRAESSSPSPSPRPRRVSRRSPDHIPRPPNSFMLFRSEMCQSGTISLDIEHDHRRLSQIIGHYWNQLTDEEKKPWRMKAIQAKVAHKKMYPDYRYSPGERTKPTKKRNVRRNGPKDKQRDRMIADALAAGLKGEDLEKILEKNDASPASALEGYDDSGSNQYVTLLFDSNPSKPSPPSVSSTVTPAYPSHHPAALPPHSPLFPSYSPEDWATLPNQDNSQLHISGVDATPYDWSAWLSSTTVPTIDDQVSSTSYLNPVQTASLHEAPASGSIYQAATPHQASGPACHLPYVSVPEAHQRYNEPGLSSLGLNVQNFRAPSTKGREFVLGNSKTSPVAPSNRTVGQPHSVSWASSQNLVDPQTSTSIRYAPNVPFEYVLQSGPQSAHSQVPIGNESRAYGLFPNHFQASRLPSNVMYANYSTSAVQPWAMA</sequence>
<evidence type="ECO:0000259" key="5">
    <source>
        <dbReference type="PROSITE" id="PS50118"/>
    </source>
</evidence>
<reference evidence="6 7" key="1">
    <citation type="submission" date="2018-02" db="EMBL/GenBank/DDBJ databases">
        <title>Genome sequence of the basidiomycete white-rot fungus Phlebia centrifuga.</title>
        <authorList>
            <person name="Granchi Z."/>
            <person name="Peng M."/>
            <person name="de Vries R.P."/>
            <person name="Hilden K."/>
            <person name="Makela M.R."/>
            <person name="Grigoriev I."/>
            <person name="Riley R."/>
        </authorList>
    </citation>
    <scope>NUCLEOTIDE SEQUENCE [LARGE SCALE GENOMIC DNA]</scope>
    <source>
        <strain evidence="6 7">FBCC195</strain>
    </source>
</reference>
<feature type="compositionally biased region" description="Basic residues" evidence="4">
    <location>
        <begin position="180"/>
        <end position="189"/>
    </location>
</feature>
<keyword evidence="7" id="KW-1185">Reference proteome</keyword>